<evidence type="ECO:0000313" key="4">
    <source>
        <dbReference type="Proteomes" id="UP001566204"/>
    </source>
</evidence>
<reference evidence="3 4" key="1">
    <citation type="submission" date="2024-06" db="EMBL/GenBank/DDBJ databases">
        <title>Soil Sphingobacterium thalpophilum.</title>
        <authorList>
            <person name="Yang J."/>
            <person name="Li J."/>
        </authorList>
    </citation>
    <scope>NUCLEOTIDE SEQUENCE [LARGE SCALE GENOMIC DNA]</scope>
    <source>
        <strain evidence="3 4">22g91tb</strain>
    </source>
</reference>
<dbReference type="Proteomes" id="UP001566204">
    <property type="component" value="Unassembled WGS sequence"/>
</dbReference>
<proteinExistence type="predicted"/>
<evidence type="ECO:0000313" key="3">
    <source>
        <dbReference type="EMBL" id="MEZ0450686.1"/>
    </source>
</evidence>
<feature type="domain" description="ABC-type uncharacterised transport system" evidence="2">
    <location>
        <begin position="497"/>
        <end position="707"/>
    </location>
</feature>
<feature type="transmembrane region" description="Helical" evidence="1">
    <location>
        <begin position="153"/>
        <end position="175"/>
    </location>
</feature>
<feature type="transmembrane region" description="Helical" evidence="1">
    <location>
        <begin position="182"/>
        <end position="204"/>
    </location>
</feature>
<keyword evidence="1" id="KW-0812">Transmembrane</keyword>
<dbReference type="RefSeq" id="WP_324758219.1">
    <property type="nucleotide sequence ID" value="NZ_CP141191.1"/>
</dbReference>
<evidence type="ECO:0000259" key="2">
    <source>
        <dbReference type="Pfam" id="PF09822"/>
    </source>
</evidence>
<feature type="transmembrane region" description="Helical" evidence="1">
    <location>
        <begin position="236"/>
        <end position="255"/>
    </location>
</feature>
<dbReference type="EMBL" id="JBEOQB010000001">
    <property type="protein sequence ID" value="MEZ0450686.1"/>
    <property type="molecule type" value="Genomic_DNA"/>
</dbReference>
<feature type="transmembrane region" description="Helical" evidence="1">
    <location>
        <begin position="12"/>
        <end position="36"/>
    </location>
</feature>
<name>A0ABV4H877_9SPHI</name>
<keyword evidence="1" id="KW-1133">Transmembrane helix</keyword>
<evidence type="ECO:0000256" key="1">
    <source>
        <dbReference type="SAM" id="Phobius"/>
    </source>
</evidence>
<feature type="transmembrane region" description="Helical" evidence="1">
    <location>
        <begin position="117"/>
        <end position="141"/>
    </location>
</feature>
<keyword evidence="4" id="KW-1185">Reference proteome</keyword>
<dbReference type="InterPro" id="IPR019196">
    <property type="entry name" value="ABC_transp_unknown"/>
</dbReference>
<gene>
    <name evidence="3" type="ORF">ABTW24_03670</name>
</gene>
<dbReference type="Pfam" id="PF12679">
    <property type="entry name" value="ABC2_membrane_2"/>
    <property type="match status" value="1"/>
</dbReference>
<sequence length="779" mass="88487">MKLTLKIAQAELRNLFYSPVAWFISIAFLVQCAVFYTRKVEELAKYQEVLITNNALFKGWGQSVTKMIFLSTDGIFDNVFNNLYLFLPLLTMGLISREMTTGTMKLLLSSPVKIWEIVLGKFFAVLFYNMLLMAVLGIFMLSGLWSIKAVDMGLVLSALLAFYLLVNALSAIGLFMSSLSSYQIVSAVATFIIILILSRIGGVWQQYDLVRDLTYFLSINGRTDKMIAGLITTKDVFYFLLIVTMFISFAIFKLKELVENLPWHKRVLRYGAVVGIVLILGYISSRPGWIGYWDTTRDQLNTIHPNTQAVMQDFEPGEPVKVTLYVNLLGDGFDRAAFEARNEYRWSMWEKYVRFKPDIQFDYVYYYDVKDDDKSLYFQYPGKTLDEIAAITAEAANQDISRFQKPADVRKSIDLQPEGMRVVMQIAYKGRKTFLRTFTDAEFWPDEKVVSAAFKRVQQQTMPRILYSTGNLERSIYKTGERDFFLHAKNIGSRLSLINLGFDTDSIDLDKQEIPKAIAALVIADPKTTLSAVKQKRITEYLEKGGNAFLLGEPGKQDILNPILATIGAQFSPGTLVEVTPDEMPHMVLPMHAFRAYQIADEFYDQRQQLGNAKLRDTLALLMPGVMEVVQTNTDKGFVETPIYHTQPRRNAFIKQGTLVTDSVPPKFEPKQGDVKKASFNTLIGLSRSINQHEQRILVAGDTDFLSTVRSGGGPLTVALFSWLNDNRFPIYTPRNNPKDTYLNISASMAELQTWMLLYILPVAAMLLGSIILIRRKRK</sequence>
<accession>A0ABV4H877</accession>
<organism evidence="3 4">
    <name type="scientific">Sphingobacterium thalpophilum</name>
    <dbReference type="NCBI Taxonomy" id="259"/>
    <lineage>
        <taxon>Bacteria</taxon>
        <taxon>Pseudomonadati</taxon>
        <taxon>Bacteroidota</taxon>
        <taxon>Sphingobacteriia</taxon>
        <taxon>Sphingobacteriales</taxon>
        <taxon>Sphingobacteriaceae</taxon>
        <taxon>Sphingobacterium</taxon>
    </lineage>
</organism>
<feature type="transmembrane region" description="Helical" evidence="1">
    <location>
        <begin position="267"/>
        <end position="285"/>
    </location>
</feature>
<protein>
    <submittedName>
        <fullName evidence="3">Gldg family protein</fullName>
    </submittedName>
</protein>
<feature type="transmembrane region" description="Helical" evidence="1">
    <location>
        <begin position="755"/>
        <end position="774"/>
    </location>
</feature>
<dbReference type="Pfam" id="PF09822">
    <property type="entry name" value="ABC_transp_aux"/>
    <property type="match status" value="1"/>
</dbReference>
<keyword evidence="1" id="KW-0472">Membrane</keyword>
<comment type="caution">
    <text evidence="3">The sequence shown here is derived from an EMBL/GenBank/DDBJ whole genome shotgun (WGS) entry which is preliminary data.</text>
</comment>